<organism evidence="1 2">
    <name type="scientific">Tissierella simiarum</name>
    <dbReference type="NCBI Taxonomy" id="2841534"/>
    <lineage>
        <taxon>Bacteria</taxon>
        <taxon>Bacillati</taxon>
        <taxon>Bacillota</taxon>
        <taxon>Tissierellia</taxon>
        <taxon>Tissierellales</taxon>
        <taxon>Tissierellaceae</taxon>
        <taxon>Tissierella</taxon>
    </lineage>
</organism>
<gene>
    <name evidence="1" type="ORF">KQI42_09865</name>
</gene>
<dbReference type="RefSeq" id="WP_216519328.1">
    <property type="nucleotide sequence ID" value="NZ_JAHLPM010000007.1"/>
</dbReference>
<keyword evidence="2" id="KW-1185">Reference proteome</keyword>
<accession>A0ABS6E5W1</accession>
<proteinExistence type="predicted"/>
<protein>
    <recommendedName>
        <fullName evidence="3">DUF2786 domain-containing protein</fullName>
    </recommendedName>
</protein>
<evidence type="ECO:0008006" key="3">
    <source>
        <dbReference type="Google" id="ProtNLM"/>
    </source>
</evidence>
<comment type="caution">
    <text evidence="1">The sequence shown here is derived from an EMBL/GenBank/DDBJ whole genome shotgun (WGS) entry which is preliminary data.</text>
</comment>
<dbReference type="EMBL" id="JAHLPM010000007">
    <property type="protein sequence ID" value="MBU5438316.1"/>
    <property type="molecule type" value="Genomic_DNA"/>
</dbReference>
<sequence length="176" mass="20548">MRNKEELLKKVKALAERGSGGEKESAEKLLSQLMEKYGITEESISEDTVECEWFRYKDNLQRRLLKQIIYMVTGNVDTYKRKGGRHKLVGAYCTTYQRIEIEANYEFFKNAMEKEIETFFSAFCSKNRIFPPEEMQREDINDGISELEALKIMMMMEGMERHAIKKMLEGGSKNAV</sequence>
<evidence type="ECO:0000313" key="2">
    <source>
        <dbReference type="Proteomes" id="UP000749471"/>
    </source>
</evidence>
<evidence type="ECO:0000313" key="1">
    <source>
        <dbReference type="EMBL" id="MBU5438316.1"/>
    </source>
</evidence>
<dbReference type="Proteomes" id="UP000749471">
    <property type="component" value="Unassembled WGS sequence"/>
</dbReference>
<name>A0ABS6E5W1_9FIRM</name>
<reference evidence="1 2" key="1">
    <citation type="submission" date="2021-06" db="EMBL/GenBank/DDBJ databases">
        <authorList>
            <person name="Sun Q."/>
            <person name="Li D."/>
        </authorList>
    </citation>
    <scope>NUCLEOTIDE SEQUENCE [LARGE SCALE GENOMIC DNA]</scope>
    <source>
        <strain evidence="1 2">MSJ-40</strain>
    </source>
</reference>